<feature type="region of interest" description="Disordered" evidence="1">
    <location>
        <begin position="181"/>
        <end position="224"/>
    </location>
</feature>
<reference evidence="2 3" key="1">
    <citation type="journal article" date="2010" name="Proc. Natl. Acad. Sci. U.S.A.">
        <title>Insights into evolution of multicellular fungi from the assembled chromosomes of the mushroom Coprinopsis cinerea (Coprinus cinereus).</title>
        <authorList>
            <person name="Stajich J.E."/>
            <person name="Wilke S.K."/>
            <person name="Ahren D."/>
            <person name="Au C.H."/>
            <person name="Birren B.W."/>
            <person name="Borodovsky M."/>
            <person name="Burns C."/>
            <person name="Canback B."/>
            <person name="Casselton L.A."/>
            <person name="Cheng C.K."/>
            <person name="Deng J."/>
            <person name="Dietrich F.S."/>
            <person name="Fargo D.C."/>
            <person name="Farman M.L."/>
            <person name="Gathman A.C."/>
            <person name="Goldberg J."/>
            <person name="Guigo R."/>
            <person name="Hoegger P.J."/>
            <person name="Hooker J.B."/>
            <person name="Huggins A."/>
            <person name="James T.Y."/>
            <person name="Kamada T."/>
            <person name="Kilaru S."/>
            <person name="Kodira C."/>
            <person name="Kues U."/>
            <person name="Kupfer D."/>
            <person name="Kwan H.S."/>
            <person name="Lomsadze A."/>
            <person name="Li W."/>
            <person name="Lilly W.W."/>
            <person name="Ma L.J."/>
            <person name="Mackey A.J."/>
            <person name="Manning G."/>
            <person name="Martin F."/>
            <person name="Muraguchi H."/>
            <person name="Natvig D.O."/>
            <person name="Palmerini H."/>
            <person name="Ramesh M.A."/>
            <person name="Rehmeyer C.J."/>
            <person name="Roe B.A."/>
            <person name="Shenoy N."/>
            <person name="Stanke M."/>
            <person name="Ter-Hovhannisyan V."/>
            <person name="Tunlid A."/>
            <person name="Velagapudi R."/>
            <person name="Vision T.J."/>
            <person name="Zeng Q."/>
            <person name="Zolan M.E."/>
            <person name="Pukkila P.J."/>
        </authorList>
    </citation>
    <scope>NUCLEOTIDE SEQUENCE [LARGE SCALE GENOMIC DNA]</scope>
    <source>
        <strain evidence="3">Okayama-7 / 130 / ATCC MYA-4618 / FGSC 9003</strain>
    </source>
</reference>
<evidence type="ECO:0000313" key="3">
    <source>
        <dbReference type="Proteomes" id="UP000001861"/>
    </source>
</evidence>
<dbReference type="AlphaFoldDB" id="A8NHS9"/>
<sequence>MFENAHNVDIHGGTFTMNFGDGQRSVTKVNPDGKVSTTLYTRQHWTTGASQSCTPAGPSLYDSYDPCSGAYQQAPPWTSPANAFSAQAPTNDVRIYGDGSNGRRSGVDEKTIKSKNPFQRYSDVDSSRPRSPPPTFEEAFGDDEPESPVDQQGASSNDAAGHNQDFTKSRFTFEDAYGPGVSDSEVPLHQQWSSSSSTAPSVPTDRWENTGTNFPPDRAGWEGPSRTSVKVLGSNGRLLYSGSVPPGSEFDPLTVQGGNWTSEERRHFSQIMHNAREVTQRANEVSEMAIAVSERAMAIHGHWH</sequence>
<dbReference type="HOGENOM" id="CLU_915312_0_0_1"/>
<proteinExistence type="predicted"/>
<feature type="region of interest" description="Disordered" evidence="1">
    <location>
        <begin position="92"/>
        <end position="164"/>
    </location>
</feature>
<dbReference type="KEGG" id="cci:CC1G_01496"/>
<evidence type="ECO:0000256" key="1">
    <source>
        <dbReference type="SAM" id="MobiDB-lite"/>
    </source>
</evidence>
<gene>
    <name evidence="2" type="ORF">CC1G_01496</name>
</gene>
<feature type="compositionally biased region" description="Polar residues" evidence="1">
    <location>
        <begin position="149"/>
        <end position="164"/>
    </location>
</feature>
<dbReference type="Proteomes" id="UP000001861">
    <property type="component" value="Unassembled WGS sequence"/>
</dbReference>
<accession>A8NHS9</accession>
<protein>
    <submittedName>
        <fullName evidence="2">Uncharacterized protein</fullName>
    </submittedName>
</protein>
<organism evidence="2 3">
    <name type="scientific">Coprinopsis cinerea (strain Okayama-7 / 130 / ATCC MYA-4618 / FGSC 9003)</name>
    <name type="common">Inky cap fungus</name>
    <name type="synonym">Hormographiella aspergillata</name>
    <dbReference type="NCBI Taxonomy" id="240176"/>
    <lineage>
        <taxon>Eukaryota</taxon>
        <taxon>Fungi</taxon>
        <taxon>Dikarya</taxon>
        <taxon>Basidiomycota</taxon>
        <taxon>Agaricomycotina</taxon>
        <taxon>Agaricomycetes</taxon>
        <taxon>Agaricomycetidae</taxon>
        <taxon>Agaricales</taxon>
        <taxon>Agaricineae</taxon>
        <taxon>Psathyrellaceae</taxon>
        <taxon>Coprinopsis</taxon>
    </lineage>
</organism>
<dbReference type="EMBL" id="AACS02000010">
    <property type="protein sequence ID" value="EAU87849.2"/>
    <property type="molecule type" value="Genomic_DNA"/>
</dbReference>
<evidence type="ECO:0000313" key="2">
    <source>
        <dbReference type="EMBL" id="EAU87849.2"/>
    </source>
</evidence>
<dbReference type="VEuPathDB" id="FungiDB:CC1G_01496"/>
<dbReference type="RefSeq" id="XP_001833819.2">
    <property type="nucleotide sequence ID" value="XM_001833767.2"/>
</dbReference>
<comment type="caution">
    <text evidence="2">The sequence shown here is derived from an EMBL/GenBank/DDBJ whole genome shotgun (WGS) entry which is preliminary data.</text>
</comment>
<dbReference type="GeneID" id="6010321"/>
<name>A8NHS9_COPC7</name>
<keyword evidence="3" id="KW-1185">Reference proteome</keyword>
<dbReference type="InParanoid" id="A8NHS9"/>